<evidence type="ECO:0000256" key="1">
    <source>
        <dbReference type="SAM" id="Phobius"/>
    </source>
</evidence>
<feature type="transmembrane region" description="Helical" evidence="1">
    <location>
        <begin position="39"/>
        <end position="56"/>
    </location>
</feature>
<keyword evidence="1" id="KW-0472">Membrane</keyword>
<organism evidence="2 3">
    <name type="scientific">Penstemon smallii</name>
    <dbReference type="NCBI Taxonomy" id="265156"/>
    <lineage>
        <taxon>Eukaryota</taxon>
        <taxon>Viridiplantae</taxon>
        <taxon>Streptophyta</taxon>
        <taxon>Embryophyta</taxon>
        <taxon>Tracheophyta</taxon>
        <taxon>Spermatophyta</taxon>
        <taxon>Magnoliopsida</taxon>
        <taxon>eudicotyledons</taxon>
        <taxon>Gunneridae</taxon>
        <taxon>Pentapetalae</taxon>
        <taxon>asterids</taxon>
        <taxon>lamiids</taxon>
        <taxon>Lamiales</taxon>
        <taxon>Plantaginaceae</taxon>
        <taxon>Cheloneae</taxon>
        <taxon>Penstemon</taxon>
    </lineage>
</organism>
<comment type="caution">
    <text evidence="2">The sequence shown here is derived from an EMBL/GenBank/DDBJ whole genome shotgun (WGS) entry which is preliminary data.</text>
</comment>
<dbReference type="Proteomes" id="UP001634393">
    <property type="component" value="Unassembled WGS sequence"/>
</dbReference>
<evidence type="ECO:0000313" key="3">
    <source>
        <dbReference type="Proteomes" id="UP001634393"/>
    </source>
</evidence>
<keyword evidence="1" id="KW-0812">Transmembrane</keyword>
<dbReference type="AlphaFoldDB" id="A0ABD3UIE2"/>
<sequence length="69" mass="8156">MCVRYKKKVIIFTMARLVHVKNLIQDRGIVLQESKLREYMLFFLKFTISVILTIEYDYTMAFDLGSSVS</sequence>
<protein>
    <submittedName>
        <fullName evidence="2">Uncharacterized protein</fullName>
    </submittedName>
</protein>
<keyword evidence="1" id="KW-1133">Transmembrane helix</keyword>
<evidence type="ECO:0000313" key="2">
    <source>
        <dbReference type="EMBL" id="KAL3849299.1"/>
    </source>
</evidence>
<reference evidence="2 3" key="1">
    <citation type="submission" date="2024-12" db="EMBL/GenBank/DDBJ databases">
        <title>The unique morphological basis and parallel evolutionary history of personate flowers in Penstemon.</title>
        <authorList>
            <person name="Depatie T.H."/>
            <person name="Wessinger C.A."/>
        </authorList>
    </citation>
    <scope>NUCLEOTIDE SEQUENCE [LARGE SCALE GENOMIC DNA]</scope>
    <source>
        <strain evidence="2">WTNN_2</strain>
        <tissue evidence="2">Leaf</tissue>
    </source>
</reference>
<accession>A0ABD3UIE2</accession>
<proteinExistence type="predicted"/>
<gene>
    <name evidence="2" type="ORF">ACJIZ3_011181</name>
</gene>
<name>A0ABD3UIE2_9LAMI</name>
<dbReference type="EMBL" id="JBJXBP010000001">
    <property type="protein sequence ID" value="KAL3849299.1"/>
    <property type="molecule type" value="Genomic_DNA"/>
</dbReference>
<keyword evidence="3" id="KW-1185">Reference proteome</keyword>